<dbReference type="EMBL" id="APMP01000003">
    <property type="protein sequence ID" value="ENZ83225.1"/>
    <property type="molecule type" value="Genomic_DNA"/>
</dbReference>
<keyword evidence="1" id="KW-1133">Transmembrane helix</keyword>
<evidence type="ECO:0000313" key="4">
    <source>
        <dbReference type="Proteomes" id="UP000013063"/>
    </source>
</evidence>
<evidence type="ECO:0000259" key="2">
    <source>
        <dbReference type="Pfam" id="PF19830"/>
    </source>
</evidence>
<keyword evidence="1" id="KW-0472">Membrane</keyword>
<keyword evidence="1" id="KW-0812">Transmembrane</keyword>
<feature type="transmembrane region" description="Helical" evidence="1">
    <location>
        <begin position="12"/>
        <end position="30"/>
    </location>
</feature>
<gene>
    <name evidence="3" type="ORF">OR37_01000</name>
</gene>
<dbReference type="Pfam" id="PF19830">
    <property type="entry name" value="DUF6311"/>
    <property type="match status" value="1"/>
</dbReference>
<dbReference type="InterPro" id="IPR046278">
    <property type="entry name" value="DUF6311"/>
</dbReference>
<evidence type="ECO:0000313" key="3">
    <source>
        <dbReference type="EMBL" id="ENZ83225.1"/>
    </source>
</evidence>
<keyword evidence="4" id="KW-1185">Reference proteome</keyword>
<protein>
    <recommendedName>
        <fullName evidence="2">DUF6311 domain-containing protein</fullName>
    </recommendedName>
</protein>
<proteinExistence type="predicted"/>
<organism evidence="3 4">
    <name type="scientific">Caulobacter vibrioides OR37</name>
    <dbReference type="NCBI Taxonomy" id="1292034"/>
    <lineage>
        <taxon>Bacteria</taxon>
        <taxon>Pseudomonadati</taxon>
        <taxon>Pseudomonadota</taxon>
        <taxon>Alphaproteobacteria</taxon>
        <taxon>Caulobacterales</taxon>
        <taxon>Caulobacteraceae</taxon>
        <taxon>Caulobacter</taxon>
    </lineage>
</organism>
<dbReference type="Proteomes" id="UP000013063">
    <property type="component" value="Unassembled WGS sequence"/>
</dbReference>
<feature type="transmembrane region" description="Helical" evidence="1">
    <location>
        <begin position="412"/>
        <end position="430"/>
    </location>
</feature>
<dbReference type="STRING" id="1292034.OR37_01000"/>
<feature type="transmembrane region" description="Helical" evidence="1">
    <location>
        <begin position="300"/>
        <end position="320"/>
    </location>
</feature>
<sequence precursor="true">MKRQVYWQSGLVLAAIMLFQIVMGLPLLSANDPYWIEPRGDMATMMAGHYAIIDHPWRFPPVETTALRGEALPTSIVYTDSLPWVTILTKALGLGRIVNPLALFLLISYIAQPLAMVALLRACGVKRTSSLVLGALIALFYPAWFVRQFGHIALAGHWLLILSLAWSVQVARFGLSRRRILEITVLGVATLGIHPYHVVPFAACLGSGLLSELLQKRDQAPRSVLLTIVSVGLAMGLSAWVLGYGANGGQSGGGAAMGAYSMNVLGPFLPQASAAFGQIWDGRWFTGTLDANGAQTFEGYAYLGAGLLLLAFAAAARAVWGMARGGVGRHKMAWSRFCPLLIALVILTLWAIGPRPYLGMKLLFDLPRPTGKLGDLIGLFRAHGRFFWIVGYAILALAITRIDKLESARLRGGLLALAALLQVFDMTQMIRGVRTTYKPVAPLYDAVVRTDPAFEHRPWRFQPLVECVGADDGWVIVQLSGQALRRHGVSNSGPSARAFNVSCEIDAAATVNAGPGDRTITAVIGDRSKQTTLFDRFKERSDCYAFTRGLLCGRDLAQTGLEPYIPLSSEAIAAAPIIRTAAVRPAALGDGWAPPEPHGTWTSAKTAWLTVDNVTPDFVLLINLVSVAPTGPQRVEFFVDGRLMSRARVTTPGLLTARISSGHERGPTRIEIRLPDAAFPSPVDPRRLGIGVDEIRVVPLRR</sequence>
<feature type="transmembrane region" description="Helical" evidence="1">
    <location>
        <begin position="382"/>
        <end position="400"/>
    </location>
</feature>
<feature type="transmembrane region" description="Helical" evidence="1">
    <location>
        <begin position="223"/>
        <end position="246"/>
    </location>
</feature>
<dbReference type="PATRIC" id="fig|1292034.3.peg.992"/>
<dbReference type="RefSeq" id="WP_004616476.1">
    <property type="nucleotide sequence ID" value="NZ_APMP01000003.1"/>
</dbReference>
<evidence type="ECO:0000256" key="1">
    <source>
        <dbReference type="SAM" id="Phobius"/>
    </source>
</evidence>
<feature type="domain" description="DUF6311" evidence="2">
    <location>
        <begin position="13"/>
        <end position="426"/>
    </location>
</feature>
<comment type="caution">
    <text evidence="3">The sequence shown here is derived from an EMBL/GenBank/DDBJ whole genome shotgun (WGS) entry which is preliminary data.</text>
</comment>
<dbReference type="eggNOG" id="COG1287">
    <property type="taxonomic scope" value="Bacteria"/>
</dbReference>
<feature type="transmembrane region" description="Helical" evidence="1">
    <location>
        <begin position="101"/>
        <end position="122"/>
    </location>
</feature>
<reference evidence="3 4" key="1">
    <citation type="journal article" date="2013" name="Genome Announc.">
        <title>Draft Genome Sequence for Caulobacter sp. Strain OR37, a Bacterium Tolerant to Heavy Metals.</title>
        <authorList>
            <person name="Utturkar S.M."/>
            <person name="Bollmann A."/>
            <person name="Brzoska R.M."/>
            <person name="Klingeman D.M."/>
            <person name="Epstein S.E."/>
            <person name="Palumbo A.V."/>
            <person name="Brown S.D."/>
        </authorList>
    </citation>
    <scope>NUCLEOTIDE SEQUENCE [LARGE SCALE GENOMIC DNA]</scope>
    <source>
        <strain evidence="3 4">OR37</strain>
    </source>
</reference>
<accession>R0D4B6</accession>
<feature type="transmembrane region" description="Helical" evidence="1">
    <location>
        <begin position="129"/>
        <end position="146"/>
    </location>
</feature>
<feature type="transmembrane region" description="Helical" evidence="1">
    <location>
        <begin position="332"/>
        <end position="353"/>
    </location>
</feature>
<name>R0D4B6_CAUVI</name>
<dbReference type="OrthoDB" id="1814621at2"/>
<dbReference type="AlphaFoldDB" id="R0D4B6"/>
<feature type="transmembrane region" description="Helical" evidence="1">
    <location>
        <begin position="152"/>
        <end position="171"/>
    </location>
</feature>